<dbReference type="OrthoDB" id="9766909at2"/>
<feature type="domain" description="Glycosyl transferase family 51" evidence="19">
    <location>
        <begin position="99"/>
        <end position="262"/>
    </location>
</feature>
<feature type="compositionally biased region" description="Basic and acidic residues" evidence="16">
    <location>
        <begin position="922"/>
        <end position="1021"/>
    </location>
</feature>
<evidence type="ECO:0000256" key="16">
    <source>
        <dbReference type="SAM" id="MobiDB-lite"/>
    </source>
</evidence>
<evidence type="ECO:0000256" key="12">
    <source>
        <dbReference type="ARBA" id="ARBA00023268"/>
    </source>
</evidence>
<dbReference type="EMBL" id="PYAT01000012">
    <property type="protein sequence ID" value="PSL31081.1"/>
    <property type="molecule type" value="Genomic_DNA"/>
</dbReference>
<dbReference type="Gene3D" id="3.90.1310.40">
    <property type="match status" value="1"/>
</dbReference>
<dbReference type="RefSeq" id="WP_106534318.1">
    <property type="nucleotide sequence ID" value="NZ_PYAT01000012.1"/>
</dbReference>
<dbReference type="SUPFAM" id="SSF56601">
    <property type="entry name" value="beta-lactamase/transpeptidase-like"/>
    <property type="match status" value="1"/>
</dbReference>
<comment type="caution">
    <text evidence="20">The sequence shown here is derived from an EMBL/GenBank/DDBJ whole genome shotgun (WGS) entry which is preliminary data.</text>
</comment>
<dbReference type="PANTHER" id="PTHR32282:SF32">
    <property type="entry name" value="PENICILLIN-BINDING PROTEIN 2A"/>
    <property type="match status" value="1"/>
</dbReference>
<keyword evidence="11 17" id="KW-0472">Membrane</keyword>
<evidence type="ECO:0000256" key="3">
    <source>
        <dbReference type="ARBA" id="ARBA00022670"/>
    </source>
</evidence>
<dbReference type="SUPFAM" id="SSF53955">
    <property type="entry name" value="Lysozyme-like"/>
    <property type="match status" value="1"/>
</dbReference>
<dbReference type="GO" id="GO:0008658">
    <property type="term" value="F:penicillin binding"/>
    <property type="evidence" value="ECO:0007669"/>
    <property type="project" value="InterPro"/>
</dbReference>
<evidence type="ECO:0000256" key="4">
    <source>
        <dbReference type="ARBA" id="ARBA00022676"/>
    </source>
</evidence>
<dbReference type="InterPro" id="IPR012338">
    <property type="entry name" value="Beta-lactam/transpept-like"/>
</dbReference>
<feature type="region of interest" description="Disordered" evidence="16">
    <location>
        <begin position="917"/>
        <end position="1021"/>
    </location>
</feature>
<dbReference type="Gene3D" id="1.10.3810.10">
    <property type="entry name" value="Biosynthetic peptidoglycan transglycosylase-like"/>
    <property type="match status" value="1"/>
</dbReference>
<keyword evidence="21" id="KW-1185">Reference proteome</keyword>
<evidence type="ECO:0000256" key="10">
    <source>
        <dbReference type="ARBA" id="ARBA00022989"/>
    </source>
</evidence>
<keyword evidence="12" id="KW-0511">Multifunctional enzyme</keyword>
<dbReference type="GO" id="GO:0071555">
    <property type="term" value="P:cell wall organization"/>
    <property type="evidence" value="ECO:0007669"/>
    <property type="project" value="UniProtKB-KW"/>
</dbReference>
<keyword evidence="8" id="KW-0133">Cell shape</keyword>
<evidence type="ECO:0000256" key="11">
    <source>
        <dbReference type="ARBA" id="ARBA00023136"/>
    </source>
</evidence>
<dbReference type="GO" id="GO:0008360">
    <property type="term" value="P:regulation of cell shape"/>
    <property type="evidence" value="ECO:0007669"/>
    <property type="project" value="UniProtKB-KW"/>
</dbReference>
<dbReference type="GO" id="GO:0009002">
    <property type="term" value="F:serine-type D-Ala-D-Ala carboxypeptidase activity"/>
    <property type="evidence" value="ECO:0007669"/>
    <property type="project" value="UniProtKB-EC"/>
</dbReference>
<keyword evidence="10 17" id="KW-1133">Transmembrane helix</keyword>
<dbReference type="PANTHER" id="PTHR32282">
    <property type="entry name" value="BINDING PROTEIN TRANSPEPTIDASE, PUTATIVE-RELATED"/>
    <property type="match status" value="1"/>
</dbReference>
<keyword evidence="2" id="KW-0121">Carboxypeptidase</keyword>
<evidence type="ECO:0000256" key="9">
    <source>
        <dbReference type="ARBA" id="ARBA00022984"/>
    </source>
</evidence>
<evidence type="ECO:0000256" key="1">
    <source>
        <dbReference type="ARBA" id="ARBA00022475"/>
    </source>
</evidence>
<dbReference type="InterPro" id="IPR001460">
    <property type="entry name" value="PCN-bd_Tpept"/>
</dbReference>
<evidence type="ECO:0000256" key="6">
    <source>
        <dbReference type="ARBA" id="ARBA00022692"/>
    </source>
</evidence>
<proteinExistence type="predicted"/>
<reference evidence="20 21" key="1">
    <citation type="submission" date="2018-03" db="EMBL/GenBank/DDBJ databases">
        <title>Genomic Encyclopedia of Type Strains, Phase III (KMG-III): the genomes of soil and plant-associated and newly described type strains.</title>
        <authorList>
            <person name="Whitman W."/>
        </authorList>
    </citation>
    <scope>NUCLEOTIDE SEQUENCE [LARGE SCALE GENOMIC DNA]</scope>
    <source>
        <strain evidence="20 21">CGMCC 1.12259</strain>
    </source>
</reference>
<evidence type="ECO:0000259" key="18">
    <source>
        <dbReference type="Pfam" id="PF00905"/>
    </source>
</evidence>
<keyword evidence="5" id="KW-0808">Transferase</keyword>
<dbReference type="InterPro" id="IPR023346">
    <property type="entry name" value="Lysozyme-like_dom_sf"/>
</dbReference>
<dbReference type="GO" id="GO:0006508">
    <property type="term" value="P:proteolysis"/>
    <property type="evidence" value="ECO:0007669"/>
    <property type="project" value="UniProtKB-KW"/>
</dbReference>
<comment type="catalytic activity">
    <reaction evidence="14">
        <text>Preferential cleavage: (Ac)2-L-Lys-D-Ala-|-D-Ala. Also transpeptidation of peptidyl-alanyl moieties that are N-acyl substituents of D-alanine.</text>
        <dbReference type="EC" id="3.4.16.4"/>
    </reaction>
</comment>
<evidence type="ECO:0000313" key="20">
    <source>
        <dbReference type="EMBL" id="PSL31081.1"/>
    </source>
</evidence>
<dbReference type="GO" id="GO:0009252">
    <property type="term" value="P:peptidoglycan biosynthetic process"/>
    <property type="evidence" value="ECO:0007669"/>
    <property type="project" value="UniProtKB-KW"/>
</dbReference>
<dbReference type="GO" id="GO:0030288">
    <property type="term" value="C:outer membrane-bounded periplasmic space"/>
    <property type="evidence" value="ECO:0007669"/>
    <property type="project" value="TreeGrafter"/>
</dbReference>
<keyword evidence="4" id="KW-0328">Glycosyltransferase</keyword>
<evidence type="ECO:0000256" key="8">
    <source>
        <dbReference type="ARBA" id="ARBA00022960"/>
    </source>
</evidence>
<feature type="domain" description="Penicillin-binding protein transpeptidase" evidence="18">
    <location>
        <begin position="427"/>
        <end position="670"/>
    </location>
</feature>
<evidence type="ECO:0000256" key="7">
    <source>
        <dbReference type="ARBA" id="ARBA00022801"/>
    </source>
</evidence>
<dbReference type="GO" id="GO:0008955">
    <property type="term" value="F:peptidoglycan glycosyltransferase activity"/>
    <property type="evidence" value="ECO:0007669"/>
    <property type="project" value="UniProtKB-EC"/>
</dbReference>
<dbReference type="Pfam" id="PF00912">
    <property type="entry name" value="Transgly"/>
    <property type="match status" value="1"/>
</dbReference>
<dbReference type="AlphaFoldDB" id="A0A2P8GAS2"/>
<evidence type="ECO:0000259" key="19">
    <source>
        <dbReference type="Pfam" id="PF00912"/>
    </source>
</evidence>
<dbReference type="InterPro" id="IPR050396">
    <property type="entry name" value="Glycosyltr_51/Transpeptidase"/>
</dbReference>
<dbReference type="InterPro" id="IPR001264">
    <property type="entry name" value="Glyco_trans_51"/>
</dbReference>
<keyword evidence="13" id="KW-0961">Cell wall biogenesis/degradation</keyword>
<comment type="catalytic activity">
    <reaction evidence="15">
        <text>[GlcNAc-(1-&gt;4)-Mur2Ac(oyl-L-Ala-gamma-D-Glu-L-Lys-D-Ala-D-Ala)](n)-di-trans,octa-cis-undecaprenyl diphosphate + beta-D-GlcNAc-(1-&gt;4)-Mur2Ac(oyl-L-Ala-gamma-D-Glu-L-Lys-D-Ala-D-Ala)-di-trans,octa-cis-undecaprenyl diphosphate = [GlcNAc-(1-&gt;4)-Mur2Ac(oyl-L-Ala-gamma-D-Glu-L-Lys-D-Ala-D-Ala)](n+1)-di-trans,octa-cis-undecaprenyl diphosphate + di-trans,octa-cis-undecaprenyl diphosphate + H(+)</text>
        <dbReference type="Rhea" id="RHEA:23708"/>
        <dbReference type="Rhea" id="RHEA-COMP:9602"/>
        <dbReference type="Rhea" id="RHEA-COMP:9603"/>
        <dbReference type="ChEBI" id="CHEBI:15378"/>
        <dbReference type="ChEBI" id="CHEBI:58405"/>
        <dbReference type="ChEBI" id="CHEBI:60033"/>
        <dbReference type="ChEBI" id="CHEBI:78435"/>
        <dbReference type="EC" id="2.4.99.28"/>
    </reaction>
</comment>
<name>A0A2P8GAS2_9BACL</name>
<keyword evidence="7" id="KW-0378">Hydrolase</keyword>
<evidence type="ECO:0000256" key="13">
    <source>
        <dbReference type="ARBA" id="ARBA00023316"/>
    </source>
</evidence>
<dbReference type="Pfam" id="PF00905">
    <property type="entry name" value="Transpeptidase"/>
    <property type="match status" value="1"/>
</dbReference>
<keyword evidence="1" id="KW-1003">Cell membrane</keyword>
<sequence length="1021" mass="112837">MLDQLKNWLTKAEESYNRWSSTKWVKRFNITTGVLWNLAILLAIIFVASGVFAASVGAGYFASLVDEEKLRTPEEMRDEVYSYEETSELYFAGEVYFGKLRTDLERTETRLDKVSENAINAVLATEDEYFEEHNGIVPKAIFRGLFQDVSNSDSQTGGSTLTQQLIKNQILTNEVSYERKAKEILLAMRLEKFMTKDEIMEAYLNIIPYGRNSAGTNIAGIETAAKSIFNVSASELNLPQAAFIAGIPKAPFLYTPYQKDDKKGGELKSDEGLQPGIDRMKTVLYRMKETEYITEKEYDEALAYDIKKDFRENEGRAYDKYYYVTTELEKRATRIIMDVLAEKDGVEPKTLDENDKLFEEYAILADRAVRSNGYRIYSTINKDLYDAQQKAKDSYKAYGTTRNGKGINTEGEEVEKEFPVQVGSMTIENKSGRILSFVGGRDPKVEQLNHATQGFRSIGSTVKPLLVYGPAIEYGKIGAGSPVVDVKFEKNDNGTMWRPANFVPTSEQGIMPARDALAQSQNLPALRLFAQINDQMPINYMLDSGFSRVKESSNYIPSAALGGGVEGSVEEITNGYAMVANGGKFVDAYMIEQIKDAEGNVVFEHKSTEKEVFTPQTSYILTDMLRDVFEDDRGTANRANGLLKFNADFAGKTGTTQQTRDVWLIGYNPNITMGVWLGYDKEKYSLADFPNRDLQPSTRVNQLWASLMNTSYEAAPKLIGADKKFKQPKGVVTRSFCAISGLAPGGSCSGAGLVKADLFNEKAMVPSKKDDSLTSGSYTTINGSRYAALDSTPREFVTSGGAGVSQAFIERMLAPYGGDASKLFPGSSRYSTVVAGAKFNVDGVAPAGVSAALSGNTLTWSNSSSNDVVGYRVYRDGSGSPLASISESRGNAFSVPGAGSYYVVAVDITGKQSGKSNVVSIEAEKPKVEPKEEKEEKESTPAPEKDTSSDDKKEEPKPADSNKKDESKDKNKDKEKEKPAEPKEPEEDKEKPAEPKEPKEDKEKPAEPKEPEDEEKPKDEE</sequence>
<keyword evidence="3" id="KW-0645">Protease</keyword>
<evidence type="ECO:0000256" key="14">
    <source>
        <dbReference type="ARBA" id="ARBA00034000"/>
    </source>
</evidence>
<keyword evidence="6 17" id="KW-0812">Transmembrane</keyword>
<dbReference type="InterPro" id="IPR036950">
    <property type="entry name" value="PBP_transglycosylase"/>
</dbReference>
<evidence type="ECO:0000256" key="2">
    <source>
        <dbReference type="ARBA" id="ARBA00022645"/>
    </source>
</evidence>
<dbReference type="Gene3D" id="3.40.710.10">
    <property type="entry name" value="DD-peptidase/beta-lactamase superfamily"/>
    <property type="match status" value="1"/>
</dbReference>
<evidence type="ECO:0000256" key="17">
    <source>
        <dbReference type="SAM" id="Phobius"/>
    </source>
</evidence>
<feature type="transmembrane region" description="Helical" evidence="17">
    <location>
        <begin position="34"/>
        <end position="62"/>
    </location>
</feature>
<gene>
    <name evidence="20" type="ORF">B0H99_11229</name>
</gene>
<dbReference type="Proteomes" id="UP000242682">
    <property type="component" value="Unassembled WGS sequence"/>
</dbReference>
<evidence type="ECO:0000256" key="5">
    <source>
        <dbReference type="ARBA" id="ARBA00022679"/>
    </source>
</evidence>
<keyword evidence="9" id="KW-0573">Peptidoglycan synthesis</keyword>
<dbReference type="InterPro" id="IPR013783">
    <property type="entry name" value="Ig-like_fold"/>
</dbReference>
<evidence type="ECO:0000313" key="21">
    <source>
        <dbReference type="Proteomes" id="UP000242682"/>
    </source>
</evidence>
<organism evidence="20 21">
    <name type="scientific">Planomicrobium soli</name>
    <dbReference type="NCBI Taxonomy" id="1176648"/>
    <lineage>
        <taxon>Bacteria</taxon>
        <taxon>Bacillati</taxon>
        <taxon>Bacillota</taxon>
        <taxon>Bacilli</taxon>
        <taxon>Bacillales</taxon>
        <taxon>Caryophanaceae</taxon>
        <taxon>Planomicrobium</taxon>
    </lineage>
</organism>
<protein>
    <submittedName>
        <fullName evidence="20">Penicillin-binding protein</fullName>
    </submittedName>
</protein>
<accession>A0A2P8GAS2</accession>
<dbReference type="Gene3D" id="2.60.40.10">
    <property type="entry name" value="Immunoglobulins"/>
    <property type="match status" value="1"/>
</dbReference>
<evidence type="ECO:0000256" key="15">
    <source>
        <dbReference type="ARBA" id="ARBA00049902"/>
    </source>
</evidence>